<organism evidence="1 2">
    <name type="scientific">Carpediemonas membranifera</name>
    <dbReference type="NCBI Taxonomy" id="201153"/>
    <lineage>
        <taxon>Eukaryota</taxon>
        <taxon>Metamonada</taxon>
        <taxon>Carpediemonas-like organisms</taxon>
        <taxon>Carpediemonas</taxon>
    </lineage>
</organism>
<accession>A0A8J6AZI2</accession>
<proteinExistence type="predicted"/>
<dbReference type="AlphaFoldDB" id="A0A8J6AZI2"/>
<reference evidence="1" key="1">
    <citation type="submission" date="2021-05" db="EMBL/GenBank/DDBJ databases">
        <title>A free-living protist that lacks canonical eukaryotic 1 DNA replication and segregation systems.</title>
        <authorList>
            <person name="Salas-Leiva D.E."/>
            <person name="Tromer E.C."/>
            <person name="Curtis B.A."/>
            <person name="Jerlstrom-Hultqvist J."/>
            <person name="Kolisko M."/>
            <person name="Yi Z."/>
            <person name="Salas-Leiva J.S."/>
            <person name="Gallot-Lavallee L."/>
            <person name="Kops G.J.P.L."/>
            <person name="Archibald J.M."/>
            <person name="Simpson A.G.B."/>
            <person name="Roger A.J."/>
        </authorList>
    </citation>
    <scope>NUCLEOTIDE SEQUENCE</scope>
    <source>
        <strain evidence="1">BICM</strain>
    </source>
</reference>
<keyword evidence="2" id="KW-1185">Reference proteome</keyword>
<evidence type="ECO:0000313" key="1">
    <source>
        <dbReference type="EMBL" id="KAG9391039.1"/>
    </source>
</evidence>
<evidence type="ECO:0000313" key="2">
    <source>
        <dbReference type="Proteomes" id="UP000717585"/>
    </source>
</evidence>
<sequence length="446" mass="49324">MPLAEESCVDFPTRVFTTRVMSNQLRDFLSGEYTPERDVYERYIVLQDLFADECMWLSQFAGVLDAHWASEPQPSKLDIPIRKHGRALILSTRSMVVKRQPLHFFVEHIFDPLSTTAKAAILALLLRQCINALHDDASTAWGALALFPYLAGRHAVGTNTVQGALPALLLPAPSKTLVHGMLPAVQWLCSLALPLSMPVQCFVPSLISHDHAIPHSVAQQLVDRLRESLADETCDVVRRFPLDRVDDLVDDILCAPATDTSTLPPAIVETATEIGRAAAHYHRTLNAEAFFAHLMAKLEVAAGTYATGNEWRLHQLHRIATLHDISELWAELHMPQFSRSVLLMRYLFTTATKLPMRYKATLTATFRSADVLLRANKAISGPAWEAQEHAAAEFASLAQTLRRISEDATPKGLTLAVAGKALAMCTVVGSAAILTMYYRVTDLETV</sequence>
<dbReference type="Proteomes" id="UP000717585">
    <property type="component" value="Unassembled WGS sequence"/>
</dbReference>
<gene>
    <name evidence="1" type="ORF">J8273_7313</name>
</gene>
<dbReference type="EMBL" id="JAHDYR010000062">
    <property type="protein sequence ID" value="KAG9391039.1"/>
    <property type="molecule type" value="Genomic_DNA"/>
</dbReference>
<comment type="caution">
    <text evidence="1">The sequence shown here is derived from an EMBL/GenBank/DDBJ whole genome shotgun (WGS) entry which is preliminary data.</text>
</comment>
<name>A0A8J6AZI2_9EUKA</name>
<protein>
    <submittedName>
        <fullName evidence="1">Uncharacterized protein</fullName>
    </submittedName>
</protein>